<sequence>MKIKFKKKRLLANLILGIVWIGLGVFNVWEAENNRWSDYGYLVIGILYVGHYLFDLTNQYLTIENGTIRKNGLYGFRKKINLNEINWIKKFAGDYTLKTEQKELKINTGLIDKDSLTELNKILAELNLPPEKTPFANNVYSS</sequence>
<proteinExistence type="predicted"/>
<organism evidence="2 3">
    <name type="scientific">Cellulophaga baltica</name>
    <dbReference type="NCBI Taxonomy" id="76594"/>
    <lineage>
        <taxon>Bacteria</taxon>
        <taxon>Pseudomonadati</taxon>
        <taxon>Bacteroidota</taxon>
        <taxon>Flavobacteriia</taxon>
        <taxon>Flavobacteriales</taxon>
        <taxon>Flavobacteriaceae</taxon>
        <taxon>Cellulophaga</taxon>
    </lineage>
</organism>
<feature type="transmembrane region" description="Helical" evidence="1">
    <location>
        <begin position="41"/>
        <end position="61"/>
    </location>
</feature>
<keyword evidence="1" id="KW-0472">Membrane</keyword>
<dbReference type="RefSeq" id="WP_074539317.1">
    <property type="nucleotide sequence ID" value="NZ_FNBD01000014.1"/>
</dbReference>
<accession>A0A1G7KZX7</accession>
<dbReference type="AlphaFoldDB" id="A0A1G7KZX7"/>
<keyword evidence="1" id="KW-0812">Transmembrane</keyword>
<keyword evidence="1" id="KW-1133">Transmembrane helix</keyword>
<dbReference type="EMBL" id="FNBD01000014">
    <property type="protein sequence ID" value="SDF42309.1"/>
    <property type="molecule type" value="Genomic_DNA"/>
</dbReference>
<name>A0A1G7KZX7_9FLAO</name>
<reference evidence="3" key="1">
    <citation type="submission" date="2016-10" db="EMBL/GenBank/DDBJ databases">
        <authorList>
            <person name="Varghese N."/>
            <person name="Submissions S."/>
        </authorList>
    </citation>
    <scope>NUCLEOTIDE SEQUENCE [LARGE SCALE GENOMIC DNA]</scope>
    <source>
        <strain evidence="3">DSM 24729</strain>
    </source>
</reference>
<evidence type="ECO:0000313" key="3">
    <source>
        <dbReference type="Proteomes" id="UP000182114"/>
    </source>
</evidence>
<gene>
    <name evidence="2" type="ORF">SAMN04487992_11481</name>
</gene>
<feature type="transmembrane region" description="Helical" evidence="1">
    <location>
        <begin position="12"/>
        <end position="29"/>
    </location>
</feature>
<evidence type="ECO:0000313" key="2">
    <source>
        <dbReference type="EMBL" id="SDF42309.1"/>
    </source>
</evidence>
<dbReference type="Proteomes" id="UP000182114">
    <property type="component" value="Unassembled WGS sequence"/>
</dbReference>
<protein>
    <submittedName>
        <fullName evidence="2">Uncharacterized protein</fullName>
    </submittedName>
</protein>
<evidence type="ECO:0000256" key="1">
    <source>
        <dbReference type="SAM" id="Phobius"/>
    </source>
</evidence>
<keyword evidence="3" id="KW-1185">Reference proteome</keyword>